<dbReference type="InterPro" id="IPR001753">
    <property type="entry name" value="Enoyl-CoA_hydra/iso"/>
</dbReference>
<organism evidence="2 3">
    <name type="scientific">Belnapia arida</name>
    <dbReference type="NCBI Taxonomy" id="2804533"/>
    <lineage>
        <taxon>Bacteria</taxon>
        <taxon>Pseudomonadati</taxon>
        <taxon>Pseudomonadota</taxon>
        <taxon>Alphaproteobacteria</taxon>
        <taxon>Acetobacterales</taxon>
        <taxon>Roseomonadaceae</taxon>
        <taxon>Belnapia</taxon>
    </lineage>
</organism>
<evidence type="ECO:0000313" key="2">
    <source>
        <dbReference type="EMBL" id="MBL6076724.1"/>
    </source>
</evidence>
<accession>A0ABS1TWH2</accession>
<reference evidence="2 3" key="1">
    <citation type="submission" date="2021-01" db="EMBL/GenBank/DDBJ databases">
        <title>Belnapia mucosa sp. nov. and Belnapia arida sp. nov., isolated from the Tabernas Desert (Almeria, Spain).</title>
        <authorList>
            <person name="Molina-Menor E."/>
            <person name="Vidal-Verdu A."/>
            <person name="Calonge A."/>
            <person name="Satari L."/>
            <person name="Pereto J."/>
            <person name="Porcar M."/>
        </authorList>
    </citation>
    <scope>NUCLEOTIDE SEQUENCE [LARGE SCALE GENOMIC DNA]</scope>
    <source>
        <strain evidence="2 3">T18</strain>
    </source>
</reference>
<dbReference type="InterPro" id="IPR014748">
    <property type="entry name" value="Enoyl-CoA_hydra_C"/>
</dbReference>
<dbReference type="Gene3D" id="3.90.226.10">
    <property type="entry name" value="2-enoyl-CoA Hydratase, Chain A, domain 1"/>
    <property type="match status" value="1"/>
</dbReference>
<comment type="caution">
    <text evidence="2">The sequence shown here is derived from an EMBL/GenBank/DDBJ whole genome shotgun (WGS) entry which is preliminary data.</text>
</comment>
<dbReference type="PANTHER" id="PTHR42964">
    <property type="entry name" value="ENOYL-COA HYDRATASE"/>
    <property type="match status" value="1"/>
</dbReference>
<dbReference type="RefSeq" id="WP_202829895.1">
    <property type="nucleotide sequence ID" value="NZ_JAETWB010000001.1"/>
</dbReference>
<sequence>MEDAPVLLGRDARGIVTATLNRPHRGNAYNAELLAGLTEALEALAEDAGVRALVLRGAGRHFAAGADLGWLAEVAGYPPEAAFQASLATTRAMQLLNEFPRPTLALVQGAASGGGCGLVCCVDVALAVPEAVFGLTEVRVGVSPTPISPQMVQAMGLRQARRYAVTGERFDAAEALRIGLVHEVVAPAAIEARLEAILTEVLRAAPGAAAVTKDSLLGANGAKLDARAMALLSHEGWMQRATAEGREGLAAFREKRLPAWAQGSGIV</sequence>
<dbReference type="Pfam" id="PF00378">
    <property type="entry name" value="ECH_1"/>
    <property type="match status" value="1"/>
</dbReference>
<dbReference type="CDD" id="cd06558">
    <property type="entry name" value="crotonase-like"/>
    <property type="match status" value="1"/>
</dbReference>
<protein>
    <submittedName>
        <fullName evidence="2">Enoyl-CoA hydratase/isomerase family protein</fullName>
    </submittedName>
</protein>
<keyword evidence="3" id="KW-1185">Reference proteome</keyword>
<dbReference type="Gene3D" id="1.10.12.10">
    <property type="entry name" value="Lyase 2-enoyl-coa Hydratase, Chain A, domain 2"/>
    <property type="match status" value="1"/>
</dbReference>
<gene>
    <name evidence="2" type="ORF">JMJ56_01820</name>
</gene>
<dbReference type="PANTHER" id="PTHR42964:SF1">
    <property type="entry name" value="POLYKETIDE BIOSYNTHESIS ENOYL-COA HYDRATASE PKSH-RELATED"/>
    <property type="match status" value="1"/>
</dbReference>
<dbReference type="EMBL" id="JAETWB010000001">
    <property type="protein sequence ID" value="MBL6076724.1"/>
    <property type="molecule type" value="Genomic_DNA"/>
</dbReference>
<dbReference type="Proteomes" id="UP000660885">
    <property type="component" value="Unassembled WGS sequence"/>
</dbReference>
<evidence type="ECO:0000256" key="1">
    <source>
        <dbReference type="ARBA" id="ARBA00005254"/>
    </source>
</evidence>
<dbReference type="InterPro" id="IPR051683">
    <property type="entry name" value="Enoyl-CoA_Hydratase/Isomerase"/>
</dbReference>
<dbReference type="InterPro" id="IPR029045">
    <property type="entry name" value="ClpP/crotonase-like_dom_sf"/>
</dbReference>
<proteinExistence type="inferred from homology"/>
<comment type="similarity">
    <text evidence="1">Belongs to the enoyl-CoA hydratase/isomerase family.</text>
</comment>
<dbReference type="SUPFAM" id="SSF52096">
    <property type="entry name" value="ClpP/crotonase"/>
    <property type="match status" value="1"/>
</dbReference>
<name>A0ABS1TWH2_9PROT</name>
<evidence type="ECO:0000313" key="3">
    <source>
        <dbReference type="Proteomes" id="UP000660885"/>
    </source>
</evidence>